<accession>A0A6A4IRN9</accession>
<reference evidence="2" key="1">
    <citation type="journal article" date="2019" name="Environ. Microbiol.">
        <title>Fungal ecological strategies reflected in gene transcription - a case study of two litter decomposers.</title>
        <authorList>
            <person name="Barbi F."/>
            <person name="Kohler A."/>
            <person name="Barry K."/>
            <person name="Baskaran P."/>
            <person name="Daum C."/>
            <person name="Fauchery L."/>
            <person name="Ihrmark K."/>
            <person name="Kuo A."/>
            <person name="LaButti K."/>
            <person name="Lipzen A."/>
            <person name="Morin E."/>
            <person name="Grigoriev I.V."/>
            <person name="Henrissat B."/>
            <person name="Lindahl B."/>
            <person name="Martin F."/>
        </authorList>
    </citation>
    <scope>NUCLEOTIDE SEQUENCE</scope>
    <source>
        <strain evidence="2">JB14</strain>
    </source>
</reference>
<evidence type="ECO:0000313" key="2">
    <source>
        <dbReference type="EMBL" id="KAE9411308.1"/>
    </source>
</evidence>
<feature type="compositionally biased region" description="Polar residues" evidence="1">
    <location>
        <begin position="200"/>
        <end position="210"/>
    </location>
</feature>
<keyword evidence="3" id="KW-1185">Reference proteome</keyword>
<dbReference type="EMBL" id="ML769383">
    <property type="protein sequence ID" value="KAE9411308.1"/>
    <property type="molecule type" value="Genomic_DNA"/>
</dbReference>
<feature type="compositionally biased region" description="Basic residues" evidence="1">
    <location>
        <begin position="68"/>
        <end position="77"/>
    </location>
</feature>
<gene>
    <name evidence="2" type="ORF">BT96DRAFT_7273</name>
</gene>
<dbReference type="AlphaFoldDB" id="A0A6A4IRN9"/>
<evidence type="ECO:0000313" key="3">
    <source>
        <dbReference type="Proteomes" id="UP000799118"/>
    </source>
</evidence>
<name>A0A6A4IRN9_9AGAR</name>
<sequence length="291" mass="30622">MNPAHASENQQDPPSSEPPPTKPPKGKKKKARATDTESIEVEESSTLPPADDTTDASENRPDPGPSKKPTKGKKKAKKADAEPGEAEADPSTVSLDDNDVNGTTNVPENPEPSEPPSKKPPKSKKKARATDAEPAETEAGPSTEPLEDGLNEGEPIPKKKRKRRENIADEAAGAPTTKKVKKAKVQNDVADANGGFHQQLADTINGSATGLNEAAASGNDAPPPKRTKPKNSTGGPNPKTKPQEQKTNGKVAEPILNGTSEKAEQSEGKAKRKKNKESKKEGGKLTARLGT</sequence>
<organism evidence="2 3">
    <name type="scientific">Gymnopus androsaceus JB14</name>
    <dbReference type="NCBI Taxonomy" id="1447944"/>
    <lineage>
        <taxon>Eukaryota</taxon>
        <taxon>Fungi</taxon>
        <taxon>Dikarya</taxon>
        <taxon>Basidiomycota</taxon>
        <taxon>Agaricomycotina</taxon>
        <taxon>Agaricomycetes</taxon>
        <taxon>Agaricomycetidae</taxon>
        <taxon>Agaricales</taxon>
        <taxon>Marasmiineae</taxon>
        <taxon>Omphalotaceae</taxon>
        <taxon>Gymnopus</taxon>
    </lineage>
</organism>
<feature type="region of interest" description="Disordered" evidence="1">
    <location>
        <begin position="1"/>
        <end position="291"/>
    </location>
</feature>
<feature type="compositionally biased region" description="Polar residues" evidence="1">
    <location>
        <begin position="91"/>
        <end position="106"/>
    </location>
</feature>
<protein>
    <submittedName>
        <fullName evidence="2">Uncharacterized protein</fullName>
    </submittedName>
</protein>
<proteinExistence type="predicted"/>
<dbReference type="Proteomes" id="UP000799118">
    <property type="component" value="Unassembled WGS sequence"/>
</dbReference>
<evidence type="ECO:0000256" key="1">
    <source>
        <dbReference type="SAM" id="MobiDB-lite"/>
    </source>
</evidence>